<dbReference type="CTD" id="81669"/>
<dbReference type="PIRSF" id="PIRSF036580">
    <property type="entry name" value="Cyclin_L"/>
    <property type="match status" value="1"/>
</dbReference>
<feature type="domain" description="Cyclin-like" evidence="3">
    <location>
        <begin position="61"/>
        <end position="132"/>
    </location>
</feature>
<evidence type="ECO:0000313" key="5">
    <source>
        <dbReference type="RefSeq" id="XP_030882980.1"/>
    </source>
</evidence>
<dbReference type="GO" id="GO:0016538">
    <property type="term" value="F:cyclin-dependent protein serine/threonine kinase regulator activity"/>
    <property type="evidence" value="ECO:0007669"/>
    <property type="project" value="InterPro"/>
</dbReference>
<dbReference type="SUPFAM" id="SSF47954">
    <property type="entry name" value="Cyclin-like"/>
    <property type="match status" value="1"/>
</dbReference>
<gene>
    <name evidence="5" type="primary">CCNL2</name>
</gene>
<dbReference type="GO" id="GO:0006357">
    <property type="term" value="P:regulation of transcription by RNA polymerase II"/>
    <property type="evidence" value="ECO:0007669"/>
    <property type="project" value="InterPro"/>
</dbReference>
<dbReference type="InterPro" id="IPR004367">
    <property type="entry name" value="Cyclin_C-dom"/>
</dbReference>
<feature type="compositionally biased region" description="Basic and acidic residues" evidence="2">
    <location>
        <begin position="207"/>
        <end position="217"/>
    </location>
</feature>
<dbReference type="AlphaFoldDB" id="A0A7F8QPB8"/>
<feature type="compositionally biased region" description="Basic and acidic residues" evidence="2">
    <location>
        <begin position="323"/>
        <end position="332"/>
    </location>
</feature>
<keyword evidence="1" id="KW-0195">Cyclin</keyword>
<sequence>MPEKRTSLWALSLPLHDVPMRPGVFSLSKWTPSWKEKGQALSTSSRKRDARGRLVSEEPSQAACSAHSFENYMNDSLRTDVFVRFQPESIACACIYLAARTLEIPLPNRPHWFLLFGATEDEIQEICLKILQLYTRKKVDLTHLESEVEKRRHAIEEAKAQAKGLLPAGTQVLDSTSGFSPAPKLAESPKEGKGNKPSPLSVKNAKRKMEGVKKVKADSPVNGLPKGRGSRSRSGSREQSYSRSPSRSASPKRRKSDSGSTSGGSKSQSRSRSRSDSPPRQVHRGVPYKSSKVRSYRKSKDCKYPTQKPHKSRSRSSSRSRSRSRERADSSGKYKKKSHYYRDQRRERSRSYERTSHRYERDHPGHSRHRR</sequence>
<evidence type="ECO:0000256" key="1">
    <source>
        <dbReference type="ARBA" id="ARBA00023127"/>
    </source>
</evidence>
<dbReference type="SMART" id="SM00385">
    <property type="entry name" value="CYCLIN"/>
    <property type="match status" value="1"/>
</dbReference>
<protein>
    <submittedName>
        <fullName evidence="5">Cyclin-L2 isoform X2</fullName>
    </submittedName>
</protein>
<dbReference type="InterPro" id="IPR043198">
    <property type="entry name" value="Cyclin/Ssn8"/>
</dbReference>
<dbReference type="Pfam" id="PF02984">
    <property type="entry name" value="Cyclin_C"/>
    <property type="match status" value="1"/>
</dbReference>
<evidence type="ECO:0000256" key="2">
    <source>
        <dbReference type="SAM" id="MobiDB-lite"/>
    </source>
</evidence>
<dbReference type="GeneID" id="102750145"/>
<dbReference type="PANTHER" id="PTHR10026">
    <property type="entry name" value="CYCLIN"/>
    <property type="match status" value="1"/>
</dbReference>
<keyword evidence="4" id="KW-1185">Reference proteome</keyword>
<dbReference type="Proteomes" id="UP000245341">
    <property type="component" value="Unplaced"/>
</dbReference>
<name>A0A7F8QPB8_LEPWE</name>
<feature type="compositionally biased region" description="Low complexity" evidence="2">
    <location>
        <begin position="237"/>
        <end position="249"/>
    </location>
</feature>
<evidence type="ECO:0000259" key="3">
    <source>
        <dbReference type="SMART" id="SM00385"/>
    </source>
</evidence>
<dbReference type="Gene3D" id="1.10.472.10">
    <property type="entry name" value="Cyclin-like"/>
    <property type="match status" value="1"/>
</dbReference>
<dbReference type="RefSeq" id="XP_030882980.1">
    <property type="nucleotide sequence ID" value="XM_031027120.1"/>
</dbReference>
<dbReference type="FunFam" id="1.10.472.10:FF:000105">
    <property type="entry name" value="cyclin-L2 isoform X4"/>
    <property type="match status" value="1"/>
</dbReference>
<feature type="region of interest" description="Disordered" evidence="2">
    <location>
        <begin position="171"/>
        <end position="371"/>
    </location>
</feature>
<dbReference type="InterPro" id="IPR013763">
    <property type="entry name" value="Cyclin-like_dom"/>
</dbReference>
<feature type="compositionally biased region" description="Basic residues" evidence="2">
    <location>
        <begin position="308"/>
        <end position="322"/>
    </location>
</feature>
<feature type="compositionally biased region" description="Low complexity" evidence="2">
    <location>
        <begin position="258"/>
        <end position="280"/>
    </location>
</feature>
<organism evidence="4 5">
    <name type="scientific">Leptonychotes weddellii</name>
    <name type="common">Weddell seal</name>
    <name type="synonym">Otaria weddellii</name>
    <dbReference type="NCBI Taxonomy" id="9713"/>
    <lineage>
        <taxon>Eukaryota</taxon>
        <taxon>Metazoa</taxon>
        <taxon>Chordata</taxon>
        <taxon>Craniata</taxon>
        <taxon>Vertebrata</taxon>
        <taxon>Euteleostomi</taxon>
        <taxon>Mammalia</taxon>
        <taxon>Eutheria</taxon>
        <taxon>Laurasiatheria</taxon>
        <taxon>Carnivora</taxon>
        <taxon>Caniformia</taxon>
        <taxon>Pinnipedia</taxon>
        <taxon>Phocidae</taxon>
        <taxon>Monachinae</taxon>
        <taxon>Lobodontini</taxon>
        <taxon>Leptonychotes</taxon>
    </lineage>
</organism>
<reference evidence="5" key="1">
    <citation type="submission" date="2025-08" db="UniProtKB">
        <authorList>
            <consortium name="RefSeq"/>
        </authorList>
    </citation>
    <scope>IDENTIFICATION</scope>
    <source>
        <tissue evidence="5">Liver</tissue>
    </source>
</reference>
<evidence type="ECO:0000313" key="4">
    <source>
        <dbReference type="Proteomes" id="UP000245341"/>
    </source>
</evidence>
<proteinExistence type="predicted"/>
<dbReference type="InterPro" id="IPR036915">
    <property type="entry name" value="Cyclin-like_sf"/>
</dbReference>
<feature type="compositionally biased region" description="Basic and acidic residues" evidence="2">
    <location>
        <begin position="340"/>
        <end position="365"/>
    </location>
</feature>
<accession>A0A7F8QPB8</accession>